<comment type="caution">
    <text evidence="5">The sequence shown here is derived from an EMBL/GenBank/DDBJ whole genome shotgun (WGS) entry which is preliminary data.</text>
</comment>
<evidence type="ECO:0000259" key="4">
    <source>
        <dbReference type="Pfam" id="PF15915"/>
    </source>
</evidence>
<dbReference type="PANTHER" id="PTHR34236:SF1">
    <property type="entry name" value="DIMETHYL SULFOXIDE REDUCTASE TRANSCRIPTIONAL ACTIVATOR"/>
    <property type="match status" value="1"/>
</dbReference>
<evidence type="ECO:0000313" key="6">
    <source>
        <dbReference type="Proteomes" id="UP000282323"/>
    </source>
</evidence>
<dbReference type="Pfam" id="PF04967">
    <property type="entry name" value="HTH_10"/>
    <property type="match status" value="1"/>
</dbReference>
<dbReference type="InterPro" id="IPR007050">
    <property type="entry name" value="HTH_bacterioopsin"/>
</dbReference>
<organism evidence="5 6">
    <name type="scientific">Natrarchaeobius chitinivorans</name>
    <dbReference type="NCBI Taxonomy" id="1679083"/>
    <lineage>
        <taxon>Archaea</taxon>
        <taxon>Methanobacteriati</taxon>
        <taxon>Methanobacteriota</taxon>
        <taxon>Stenosarchaea group</taxon>
        <taxon>Halobacteria</taxon>
        <taxon>Halobacteriales</taxon>
        <taxon>Natrialbaceae</taxon>
        <taxon>Natrarchaeobius</taxon>
    </lineage>
</organism>
<dbReference type="AlphaFoldDB" id="A0A3N6M2V0"/>
<evidence type="ECO:0000256" key="2">
    <source>
        <dbReference type="ARBA" id="ARBA00023163"/>
    </source>
</evidence>
<dbReference type="EMBL" id="REGA01000001">
    <property type="protein sequence ID" value="RQG97763.1"/>
    <property type="molecule type" value="Genomic_DNA"/>
</dbReference>
<protein>
    <recommendedName>
        <fullName evidence="7">Bacterio-opsin activator</fullName>
    </recommendedName>
</protein>
<feature type="domain" description="Bacterioopsin transcriptional activator GAF and HTH associated" evidence="4">
    <location>
        <begin position="47"/>
        <end position="191"/>
    </location>
</feature>
<evidence type="ECO:0000259" key="3">
    <source>
        <dbReference type="Pfam" id="PF04967"/>
    </source>
</evidence>
<gene>
    <name evidence="5" type="ORF">EA473_00675</name>
</gene>
<dbReference type="Pfam" id="PF15915">
    <property type="entry name" value="BAT"/>
    <property type="match status" value="1"/>
</dbReference>
<name>A0A3N6M2V0_NATCH</name>
<sequence length="256" mass="28546">MIYSKPYDSMKTGWSELPPPMIITERGRQLYSYRKTSSQQPMGIIAEFELGADEFVLEDALLVSEIDRIEFDRVVADRKGGLSFFWVWGANFETFERIVANGSDVAELVHVDSVEDGRLYRAEWSDSVGSLVRGIELCGASMLSGTGEGDGWSFEIRFSGTDDFTEFSNHCLETDLNLALNDVHTVSRPDSDLGYGLTSRQRELLIEAATKGYYDEPRSVSLRELADDFGISAPSASGLLRRGTHRLITSTILSEE</sequence>
<accession>A0A3N6M2V0</accession>
<proteinExistence type="predicted"/>
<dbReference type="InterPro" id="IPR031803">
    <property type="entry name" value="BAT_GAF/HTH-assoc"/>
</dbReference>
<keyword evidence="1" id="KW-0805">Transcription regulation</keyword>
<evidence type="ECO:0000313" key="5">
    <source>
        <dbReference type="EMBL" id="RQG97763.1"/>
    </source>
</evidence>
<feature type="domain" description="HTH bat-type" evidence="3">
    <location>
        <begin position="197"/>
        <end position="248"/>
    </location>
</feature>
<dbReference type="Proteomes" id="UP000282323">
    <property type="component" value="Unassembled WGS sequence"/>
</dbReference>
<evidence type="ECO:0008006" key="7">
    <source>
        <dbReference type="Google" id="ProtNLM"/>
    </source>
</evidence>
<keyword evidence="6" id="KW-1185">Reference proteome</keyword>
<keyword evidence="2" id="KW-0804">Transcription</keyword>
<evidence type="ECO:0000256" key="1">
    <source>
        <dbReference type="ARBA" id="ARBA00023015"/>
    </source>
</evidence>
<dbReference type="PANTHER" id="PTHR34236">
    <property type="entry name" value="DIMETHYL SULFOXIDE REDUCTASE TRANSCRIPTIONAL ACTIVATOR"/>
    <property type="match status" value="1"/>
</dbReference>
<reference evidence="5 6" key="1">
    <citation type="submission" date="2018-10" db="EMBL/GenBank/DDBJ databases">
        <title>Natrarchaeobius chitinivorans gen. nov., sp. nov., and Natrarchaeobius haloalkaliphilus sp. nov., alkaliphilic, chitin-utilizing haloarchaea from hypersaline alkaline lakes.</title>
        <authorList>
            <person name="Sorokin D.Y."/>
            <person name="Elcheninov A.G."/>
            <person name="Kostrikina N.A."/>
            <person name="Bale N.J."/>
            <person name="Sinninghe Damste J.S."/>
            <person name="Khijniak T.V."/>
            <person name="Kublanov I.V."/>
            <person name="Toshchakov S.V."/>
        </authorList>
    </citation>
    <scope>NUCLEOTIDE SEQUENCE [LARGE SCALE GENOMIC DNA]</scope>
    <source>
        <strain evidence="5 6">AArcht4T</strain>
    </source>
</reference>